<keyword evidence="2" id="KW-1185">Reference proteome</keyword>
<evidence type="ECO:0000313" key="1">
    <source>
        <dbReference type="EMBL" id="MFD0993526.1"/>
    </source>
</evidence>
<reference evidence="2" key="1">
    <citation type="journal article" date="2019" name="Int. J. Syst. Evol. Microbiol.">
        <title>The Global Catalogue of Microorganisms (GCM) 10K type strain sequencing project: providing services to taxonomists for standard genome sequencing and annotation.</title>
        <authorList>
            <consortium name="The Broad Institute Genomics Platform"/>
            <consortium name="The Broad Institute Genome Sequencing Center for Infectious Disease"/>
            <person name="Wu L."/>
            <person name="Ma J."/>
        </authorList>
    </citation>
    <scope>NUCLEOTIDE SEQUENCE [LARGE SCALE GENOMIC DNA]</scope>
    <source>
        <strain evidence="2">CCUG 60527</strain>
    </source>
</reference>
<name>A0ABW3JTA1_9FLAO</name>
<accession>A0ABW3JTA1</accession>
<comment type="caution">
    <text evidence="1">The sequence shown here is derived from an EMBL/GenBank/DDBJ whole genome shotgun (WGS) entry which is preliminary data.</text>
</comment>
<protein>
    <submittedName>
        <fullName evidence="1">Glyoxalase</fullName>
    </submittedName>
</protein>
<sequence>MLSKKDIRPVLNLDATSKTESFQNKTLRPILKLQHSIILLMFKNWSNKHKINLFTITPDKFTGLLETSFSKNTAVKNQLLGVVIGQFTSDEYVIYEKEASEYNKRIFTMIKQRLVDSLEELKSQN</sequence>
<gene>
    <name evidence="1" type="ORF">ACFQ1U_09955</name>
</gene>
<organism evidence="1 2">
    <name type="scientific">Tenacibaculum geojense</name>
    <dbReference type="NCBI Taxonomy" id="915352"/>
    <lineage>
        <taxon>Bacteria</taxon>
        <taxon>Pseudomonadati</taxon>
        <taxon>Bacteroidota</taxon>
        <taxon>Flavobacteriia</taxon>
        <taxon>Flavobacteriales</taxon>
        <taxon>Flavobacteriaceae</taxon>
        <taxon>Tenacibaculum</taxon>
    </lineage>
</organism>
<evidence type="ECO:0000313" key="2">
    <source>
        <dbReference type="Proteomes" id="UP001597062"/>
    </source>
</evidence>
<dbReference type="Proteomes" id="UP001597062">
    <property type="component" value="Unassembled WGS sequence"/>
</dbReference>
<dbReference type="EMBL" id="JBHTJR010000048">
    <property type="protein sequence ID" value="MFD0993526.1"/>
    <property type="molecule type" value="Genomic_DNA"/>
</dbReference>
<dbReference type="RefSeq" id="WP_386107879.1">
    <property type="nucleotide sequence ID" value="NZ_JBHTJR010000048.1"/>
</dbReference>
<proteinExistence type="predicted"/>